<reference evidence="1" key="1">
    <citation type="journal article" date="2021" name="Microb. Physiol.">
        <title>Proteogenomic Insights into the Physiology of Marine, Sulfate-Reducing, Filamentous Desulfonema limicola and Desulfonema magnum.</title>
        <authorList>
            <person name="Schnaars V."/>
            <person name="Wohlbrand L."/>
            <person name="Scheve S."/>
            <person name="Hinrichs C."/>
            <person name="Reinhardt R."/>
            <person name="Rabus R."/>
        </authorList>
    </citation>
    <scope>NUCLEOTIDE SEQUENCE</scope>
    <source>
        <strain evidence="1">4be13</strain>
    </source>
</reference>
<keyword evidence="2" id="KW-1185">Reference proteome</keyword>
<dbReference type="EMBL" id="CP061800">
    <property type="protein sequence ID" value="QTA85698.1"/>
    <property type="molecule type" value="Genomic_DNA"/>
</dbReference>
<sequence length="45" mass="4952">MSDQFSVLTVGNNKILADRNFLIITDSDYKGFRGGRESPIGAAYL</sequence>
<accession>A0A975BI12</accession>
<proteinExistence type="predicted"/>
<dbReference type="Proteomes" id="UP000663722">
    <property type="component" value="Chromosome"/>
</dbReference>
<gene>
    <name evidence="1" type="ORF">dnm_017120</name>
</gene>
<dbReference type="KEGG" id="dmm:dnm_017120"/>
<evidence type="ECO:0000313" key="1">
    <source>
        <dbReference type="EMBL" id="QTA85698.1"/>
    </source>
</evidence>
<evidence type="ECO:0000313" key="2">
    <source>
        <dbReference type="Proteomes" id="UP000663722"/>
    </source>
</evidence>
<protein>
    <submittedName>
        <fullName evidence="1">Uncharacterized protein</fullName>
    </submittedName>
</protein>
<organism evidence="1 2">
    <name type="scientific">Desulfonema magnum</name>
    <dbReference type="NCBI Taxonomy" id="45655"/>
    <lineage>
        <taxon>Bacteria</taxon>
        <taxon>Pseudomonadati</taxon>
        <taxon>Thermodesulfobacteriota</taxon>
        <taxon>Desulfobacteria</taxon>
        <taxon>Desulfobacterales</taxon>
        <taxon>Desulfococcaceae</taxon>
        <taxon>Desulfonema</taxon>
    </lineage>
</organism>
<dbReference type="AlphaFoldDB" id="A0A975BI12"/>
<name>A0A975BI12_9BACT</name>